<evidence type="ECO:0000313" key="1">
    <source>
        <dbReference type="EMBL" id="KPE49309.1"/>
    </source>
</evidence>
<dbReference type="PATRIC" id="fig|253.9.peg.2005"/>
<dbReference type="AlphaFoldDB" id="A0A0N1KSU4"/>
<organism evidence="1 2">
    <name type="scientific">Chryseobacterium indologenes</name>
    <name type="common">Flavobacterium indologenes</name>
    <dbReference type="NCBI Taxonomy" id="253"/>
    <lineage>
        <taxon>Bacteria</taxon>
        <taxon>Pseudomonadati</taxon>
        <taxon>Bacteroidota</taxon>
        <taxon>Flavobacteriia</taxon>
        <taxon>Flavobacteriales</taxon>
        <taxon>Weeksellaceae</taxon>
        <taxon>Chryseobacterium group</taxon>
        <taxon>Chryseobacterium</taxon>
    </lineage>
</organism>
<evidence type="ECO:0000313" key="2">
    <source>
        <dbReference type="Proteomes" id="UP000037953"/>
    </source>
</evidence>
<sequence length="142" mass="16798">MTLLNSGVSCSAQRVEKAFNNYLDNRINSGRFVFFEINFLKKCNDNKFLFSLAEMNYNDNIPKRHKLYMYKNVLIVYDIDESEKDLKVIDFFNSYFKEITYDISILPKGNQSLVNATALYFENNKFINDDKEIKTFMENNCN</sequence>
<comment type="caution">
    <text evidence="1">The sequence shown here is derived from an EMBL/GenBank/DDBJ whole genome shotgun (WGS) entry which is preliminary data.</text>
</comment>
<dbReference type="EMBL" id="LJOD01000019">
    <property type="protein sequence ID" value="KPE49309.1"/>
    <property type="molecule type" value="Genomic_DNA"/>
</dbReference>
<accession>A0A0N1KSU4</accession>
<proteinExistence type="predicted"/>
<dbReference type="Proteomes" id="UP000037953">
    <property type="component" value="Unassembled WGS sequence"/>
</dbReference>
<gene>
    <name evidence="1" type="ORF">AOB46_20175</name>
</gene>
<name>A0A0N1KSU4_CHRID</name>
<reference evidence="2" key="2">
    <citation type="submission" date="2015-09" db="EMBL/GenBank/DDBJ databases">
        <title>Draft genome sequence of a multidrug-resistant Chryseobacterium indologenes isolate from Malaysia.</title>
        <authorList>
            <person name="Yu C.Y."/>
            <person name="Ang G.Y."/>
            <person name="Chan K.-G."/>
        </authorList>
    </citation>
    <scope>NUCLEOTIDE SEQUENCE [LARGE SCALE GENOMIC DNA]</scope>
    <source>
        <strain evidence="2">CI_885</strain>
    </source>
</reference>
<protein>
    <submittedName>
        <fullName evidence="1">Uncharacterized protein</fullName>
    </submittedName>
</protein>
<reference evidence="1 2" key="1">
    <citation type="journal article" date="2015" name="Genom Data">
        <title>Draft genome sequence of a multidrug-resistant Chryseobacterium indologenes isolate from Malaysia.</title>
        <authorList>
            <person name="Yu C.Y."/>
            <person name="Ang G.Y."/>
            <person name="Cheng H.J."/>
            <person name="Cheong Y.M."/>
            <person name="Yin W.F."/>
            <person name="Chan K.G."/>
        </authorList>
    </citation>
    <scope>NUCLEOTIDE SEQUENCE [LARGE SCALE GENOMIC DNA]</scope>
    <source>
        <strain evidence="1 2">CI_885</strain>
    </source>
</reference>